<sequence>MTRLRLISTWTLLLGVSIALQVAIALITWRLTS</sequence>
<comment type="caution">
    <text evidence="1">The sequence shown here is derived from an EMBL/GenBank/DDBJ whole genome shotgun (WGS) entry which is preliminary data.</text>
</comment>
<reference evidence="1 2" key="1">
    <citation type="submission" date="2019-03" db="EMBL/GenBank/DDBJ databases">
        <title>Genomic Encyclopedia of Type Strains, Phase IV (KMG-IV): sequencing the most valuable type-strain genomes for metagenomic binning, comparative biology and taxonomic classification.</title>
        <authorList>
            <person name="Goeker M."/>
        </authorList>
    </citation>
    <scope>NUCLEOTIDE SEQUENCE [LARGE SCALE GENOMIC DNA]</scope>
    <source>
        <strain evidence="1 2">DSM 203</strain>
    </source>
</reference>
<protein>
    <submittedName>
        <fullName evidence="1">Uncharacterized protein</fullName>
    </submittedName>
</protein>
<name>A0A4R4A4I1_MARGR</name>
<organism evidence="1 2">
    <name type="scientific">Marichromatium gracile</name>
    <name type="common">Chromatium gracile</name>
    <dbReference type="NCBI Taxonomy" id="1048"/>
    <lineage>
        <taxon>Bacteria</taxon>
        <taxon>Pseudomonadati</taxon>
        <taxon>Pseudomonadota</taxon>
        <taxon>Gammaproteobacteria</taxon>
        <taxon>Chromatiales</taxon>
        <taxon>Chromatiaceae</taxon>
        <taxon>Marichromatium</taxon>
    </lineage>
</organism>
<evidence type="ECO:0000313" key="1">
    <source>
        <dbReference type="EMBL" id="TCW32658.1"/>
    </source>
</evidence>
<dbReference type="AlphaFoldDB" id="A0A4R4A4I1"/>
<dbReference type="EMBL" id="SMDC01000017">
    <property type="protein sequence ID" value="TCW32658.1"/>
    <property type="molecule type" value="Genomic_DNA"/>
</dbReference>
<dbReference type="Proteomes" id="UP000295247">
    <property type="component" value="Unassembled WGS sequence"/>
</dbReference>
<gene>
    <name evidence="1" type="ORF">EDC29_11724</name>
</gene>
<proteinExistence type="predicted"/>
<evidence type="ECO:0000313" key="2">
    <source>
        <dbReference type="Proteomes" id="UP000295247"/>
    </source>
</evidence>
<accession>A0A4R4A4I1</accession>